<feature type="domain" description="SMP" evidence="4">
    <location>
        <begin position="37"/>
        <end position="94"/>
    </location>
</feature>
<keyword evidence="2" id="KW-0677">Repeat</keyword>
<feature type="region of interest" description="Disordered" evidence="3">
    <location>
        <begin position="1"/>
        <end position="36"/>
    </location>
</feature>
<dbReference type="InterPro" id="IPR007011">
    <property type="entry name" value="LEA_SMP_dom"/>
</dbReference>
<dbReference type="EMBL" id="JACEFO010001924">
    <property type="protein sequence ID" value="KAF8693601.1"/>
    <property type="molecule type" value="Genomic_DNA"/>
</dbReference>
<protein>
    <recommendedName>
        <fullName evidence="4">SMP domain-containing protein</fullName>
    </recommendedName>
</protein>
<dbReference type="Gramene" id="Dexi1B01G0017350.1">
    <property type="protein sequence ID" value="Dexi1B01G0017350.1:cds"/>
    <property type="gene ID" value="Dexi1B01G0017350"/>
</dbReference>
<dbReference type="InterPro" id="IPR042971">
    <property type="entry name" value="LEA_SMP"/>
</dbReference>
<comment type="similarity">
    <text evidence="1">Belongs to the LEA type SMP family.</text>
</comment>
<evidence type="ECO:0000313" key="5">
    <source>
        <dbReference type="EMBL" id="KAF8693601.1"/>
    </source>
</evidence>
<accession>A0A835EI24</accession>
<feature type="domain" description="SMP" evidence="4">
    <location>
        <begin position="102"/>
        <end position="159"/>
    </location>
</feature>
<evidence type="ECO:0000256" key="3">
    <source>
        <dbReference type="SAM" id="MobiDB-lite"/>
    </source>
</evidence>
<evidence type="ECO:0000259" key="4">
    <source>
        <dbReference type="Pfam" id="PF04927"/>
    </source>
</evidence>
<dbReference type="PANTHER" id="PTHR31174:SF24">
    <property type="entry name" value="SMP DOMAIN-CONTAINING PROTEIN"/>
    <property type="match status" value="1"/>
</dbReference>
<dbReference type="Proteomes" id="UP000636709">
    <property type="component" value="Unassembled WGS sequence"/>
</dbReference>
<evidence type="ECO:0000256" key="1">
    <source>
        <dbReference type="ARBA" id="ARBA00010733"/>
    </source>
</evidence>
<name>A0A835EI24_9POAL</name>
<evidence type="ECO:0000313" key="6">
    <source>
        <dbReference type="Proteomes" id="UP000636709"/>
    </source>
</evidence>
<dbReference type="Pfam" id="PF04927">
    <property type="entry name" value="SMP"/>
    <property type="match status" value="2"/>
</dbReference>
<reference evidence="5" key="1">
    <citation type="submission" date="2020-07" db="EMBL/GenBank/DDBJ databases">
        <title>Genome sequence and genetic diversity analysis of an under-domesticated orphan crop, white fonio (Digitaria exilis).</title>
        <authorList>
            <person name="Bennetzen J.L."/>
            <person name="Chen S."/>
            <person name="Ma X."/>
            <person name="Wang X."/>
            <person name="Yssel A.E.J."/>
            <person name="Chaluvadi S.R."/>
            <person name="Johnson M."/>
            <person name="Gangashetty P."/>
            <person name="Hamidou F."/>
            <person name="Sanogo M.D."/>
            <person name="Zwaenepoel A."/>
            <person name="Wallace J."/>
            <person name="Van De Peer Y."/>
            <person name="Van Deynze A."/>
        </authorList>
    </citation>
    <scope>NUCLEOTIDE SEQUENCE</scope>
    <source>
        <tissue evidence="5">Leaves</tissue>
    </source>
</reference>
<proteinExistence type="inferred from homology"/>
<dbReference type="OrthoDB" id="2014755at2759"/>
<dbReference type="AlphaFoldDB" id="A0A835EI24"/>
<dbReference type="PANTHER" id="PTHR31174">
    <property type="entry name" value="SEED MATURATION FAMILY PROTEIN"/>
    <property type="match status" value="1"/>
</dbReference>
<gene>
    <name evidence="5" type="ORF">HU200_039006</name>
</gene>
<organism evidence="5 6">
    <name type="scientific">Digitaria exilis</name>
    <dbReference type="NCBI Taxonomy" id="1010633"/>
    <lineage>
        <taxon>Eukaryota</taxon>
        <taxon>Viridiplantae</taxon>
        <taxon>Streptophyta</taxon>
        <taxon>Embryophyta</taxon>
        <taxon>Tracheophyta</taxon>
        <taxon>Spermatophyta</taxon>
        <taxon>Magnoliopsida</taxon>
        <taxon>Liliopsida</taxon>
        <taxon>Poales</taxon>
        <taxon>Poaceae</taxon>
        <taxon>PACMAD clade</taxon>
        <taxon>Panicoideae</taxon>
        <taxon>Panicodae</taxon>
        <taxon>Paniceae</taxon>
        <taxon>Anthephorinae</taxon>
        <taxon>Digitaria</taxon>
    </lineage>
</organism>
<comment type="caution">
    <text evidence="5">The sequence shown here is derived from an EMBL/GenBank/DDBJ whole genome shotgun (WGS) entry which is preliminary data.</text>
</comment>
<sequence>MSSHAAAHAQPGRPGDDVTDGAKEEEEEEPAAMETLTVGQALRAVALSPAGARPVDRADAAVVEAAEKSATGLGVVVPGGVADAAHKAAETNEHEEAAGEAVTLGDVLGDATKAMPGDRAATWVDAEKVAAAMGSSAGREGGGMGEVADAMAAAAQINETSTL</sequence>
<evidence type="ECO:0000256" key="2">
    <source>
        <dbReference type="ARBA" id="ARBA00022737"/>
    </source>
</evidence>
<keyword evidence="6" id="KW-1185">Reference proteome</keyword>